<geneLocation type="plasmid" evidence="2">
    <name>CB4 Plasmid</name>
</geneLocation>
<protein>
    <submittedName>
        <fullName evidence="1">Uncharacterized protein</fullName>
    </submittedName>
</protein>
<evidence type="ECO:0000313" key="2">
    <source>
        <dbReference type="Proteomes" id="UP000056905"/>
    </source>
</evidence>
<name>A0A0P0P4S3_9CAUL</name>
<evidence type="ECO:0000313" key="1">
    <source>
        <dbReference type="EMBL" id="ALL15463.1"/>
    </source>
</evidence>
<organism evidence="1 2">
    <name type="scientific">Caulobacter henricii</name>
    <dbReference type="NCBI Taxonomy" id="69395"/>
    <lineage>
        <taxon>Bacteria</taxon>
        <taxon>Pseudomonadati</taxon>
        <taxon>Pseudomonadota</taxon>
        <taxon>Alphaproteobacteria</taxon>
        <taxon>Caulobacterales</taxon>
        <taxon>Caulobacteraceae</taxon>
        <taxon>Caulobacter</taxon>
    </lineage>
</organism>
<sequence>MEVSDEAGESMLNMKVPTALRDELKKQAAEQGVTLRVIVLRALKAAGFTVNDNELADRRPERSGRKKSA</sequence>
<gene>
    <name evidence="1" type="ORF">AQ619_18430</name>
</gene>
<dbReference type="RefSeq" id="WP_062152038.1">
    <property type="nucleotide sequence ID" value="NZ_CP013003.1"/>
</dbReference>
<dbReference type="Proteomes" id="UP000056905">
    <property type="component" value="Plasmid pCB4"/>
</dbReference>
<dbReference type="EMBL" id="CP013003">
    <property type="protein sequence ID" value="ALL15463.1"/>
    <property type="molecule type" value="Genomic_DNA"/>
</dbReference>
<accession>A0A0P0P4S3</accession>
<proteinExistence type="predicted"/>
<dbReference type="KEGG" id="chq:AQ619_18430"/>
<dbReference type="AlphaFoldDB" id="A0A0P0P4S3"/>
<reference evidence="1 2" key="1">
    <citation type="submission" date="2015-10" db="EMBL/GenBank/DDBJ databases">
        <title>Conservation of the essential genome among Caulobacter and Brevundimonas species.</title>
        <authorList>
            <person name="Scott D."/>
            <person name="Ely B."/>
        </authorList>
    </citation>
    <scope>NUCLEOTIDE SEQUENCE [LARGE SCALE GENOMIC DNA]</scope>
    <source>
        <strain evidence="1 2">CB4</strain>
        <plasmid evidence="2">CB4 Plasmid</plasmid>
    </source>
</reference>
<keyword evidence="1" id="KW-0614">Plasmid</keyword>
<dbReference type="OrthoDB" id="7271010at2"/>
<keyword evidence="2" id="KW-1185">Reference proteome</keyword>